<dbReference type="WBParaSite" id="SCUD_0001995601-mRNA-1">
    <property type="protein sequence ID" value="SCUD_0001995601-mRNA-1"/>
    <property type="gene ID" value="SCUD_0001995601"/>
</dbReference>
<dbReference type="EMBL" id="UZAK01043401">
    <property type="protein sequence ID" value="VDP70734.1"/>
    <property type="molecule type" value="Genomic_DNA"/>
</dbReference>
<evidence type="ECO:0000313" key="3">
    <source>
        <dbReference type="Proteomes" id="UP000279833"/>
    </source>
</evidence>
<gene>
    <name evidence="2" type="ORF">SCUD_LOCUS19951</name>
</gene>
<evidence type="ECO:0000313" key="4">
    <source>
        <dbReference type="WBParaSite" id="SCUD_0001995601-mRNA-1"/>
    </source>
</evidence>
<dbReference type="Proteomes" id="UP000279833">
    <property type="component" value="Unassembled WGS sequence"/>
</dbReference>
<feature type="compositionally biased region" description="Polar residues" evidence="1">
    <location>
        <begin position="1"/>
        <end position="12"/>
    </location>
</feature>
<keyword evidence="3" id="KW-1185">Reference proteome</keyword>
<reference evidence="4" key="1">
    <citation type="submission" date="2016-06" db="UniProtKB">
        <authorList>
            <consortium name="WormBaseParasite"/>
        </authorList>
    </citation>
    <scope>IDENTIFICATION</scope>
</reference>
<accession>A0A183KY06</accession>
<protein>
    <submittedName>
        <fullName evidence="2 4">Uncharacterized protein</fullName>
    </submittedName>
</protein>
<reference evidence="2 3" key="2">
    <citation type="submission" date="2018-11" db="EMBL/GenBank/DDBJ databases">
        <authorList>
            <consortium name="Pathogen Informatics"/>
        </authorList>
    </citation>
    <scope>NUCLEOTIDE SEQUENCE [LARGE SCALE GENOMIC DNA]</scope>
    <source>
        <strain evidence="2">Dakar</strain>
        <strain evidence="3">Dakar, Senegal</strain>
    </source>
</reference>
<proteinExistence type="predicted"/>
<feature type="region of interest" description="Disordered" evidence="1">
    <location>
        <begin position="1"/>
        <end position="34"/>
    </location>
</feature>
<name>A0A183KY06_9TREM</name>
<dbReference type="AlphaFoldDB" id="A0A183KY06"/>
<organism evidence="4">
    <name type="scientific">Schistosoma curassoni</name>
    <dbReference type="NCBI Taxonomy" id="6186"/>
    <lineage>
        <taxon>Eukaryota</taxon>
        <taxon>Metazoa</taxon>
        <taxon>Spiralia</taxon>
        <taxon>Lophotrochozoa</taxon>
        <taxon>Platyhelminthes</taxon>
        <taxon>Trematoda</taxon>
        <taxon>Digenea</taxon>
        <taxon>Strigeidida</taxon>
        <taxon>Schistosomatoidea</taxon>
        <taxon>Schistosomatidae</taxon>
        <taxon>Schistosoma</taxon>
    </lineage>
</organism>
<evidence type="ECO:0000313" key="2">
    <source>
        <dbReference type="EMBL" id="VDP70734.1"/>
    </source>
</evidence>
<sequence>MSGSLTGLQTNGAHGLQYHETKNGIGVGGSRQETLDPGFVLHGTRQRGVPVILSELVLPDEFDPSSLQVHLADKCQVARNPGPGFPVDYLQPPSNLHSTCNVESPRLVDTLQLDR</sequence>
<evidence type="ECO:0000256" key="1">
    <source>
        <dbReference type="SAM" id="MobiDB-lite"/>
    </source>
</evidence>